<keyword evidence="3" id="KW-0472">Membrane</keyword>
<dbReference type="GO" id="GO:0005886">
    <property type="term" value="C:plasma membrane"/>
    <property type="evidence" value="ECO:0007669"/>
    <property type="project" value="TreeGrafter"/>
</dbReference>
<evidence type="ECO:0000313" key="8">
    <source>
        <dbReference type="EnsemblMetazoa" id="CJA14032.1"/>
    </source>
</evidence>
<dbReference type="Pfam" id="PF00812">
    <property type="entry name" value="Ephrin"/>
    <property type="match status" value="1"/>
</dbReference>
<evidence type="ECO:0000256" key="5">
    <source>
        <dbReference type="ARBA" id="ARBA00023180"/>
    </source>
</evidence>
<dbReference type="InterPro" id="IPR031328">
    <property type="entry name" value="Ephrin"/>
</dbReference>
<reference evidence="8" key="2">
    <citation type="submission" date="2022-06" db="UniProtKB">
        <authorList>
            <consortium name="EnsemblMetazoa"/>
        </authorList>
    </citation>
    <scope>IDENTIFICATION</scope>
    <source>
        <strain evidence="8">DF5081</strain>
    </source>
</reference>
<accession>A0A8R1DWW3</accession>
<keyword evidence="4" id="KW-1015">Disulfide bond</keyword>
<evidence type="ECO:0000256" key="1">
    <source>
        <dbReference type="ARBA" id="ARBA00004370"/>
    </source>
</evidence>
<comment type="similarity">
    <text evidence="6">Belongs to the ephrin family.</text>
</comment>
<dbReference type="PANTHER" id="PTHR11304:SF44">
    <property type="entry name" value="EPHRIN-4"/>
    <property type="match status" value="1"/>
</dbReference>
<dbReference type="Proteomes" id="UP000005237">
    <property type="component" value="Unassembled WGS sequence"/>
</dbReference>
<dbReference type="GO" id="GO:0048013">
    <property type="term" value="P:ephrin receptor signaling pathway"/>
    <property type="evidence" value="ECO:0007669"/>
    <property type="project" value="TreeGrafter"/>
</dbReference>
<evidence type="ECO:0000256" key="2">
    <source>
        <dbReference type="ARBA" id="ARBA00022729"/>
    </source>
</evidence>
<evidence type="ECO:0000256" key="3">
    <source>
        <dbReference type="ARBA" id="ARBA00023136"/>
    </source>
</evidence>
<evidence type="ECO:0000256" key="6">
    <source>
        <dbReference type="PROSITE-ProRule" id="PRU00884"/>
    </source>
</evidence>
<dbReference type="PROSITE" id="PS51551">
    <property type="entry name" value="EPHRIN_RBD_2"/>
    <property type="match status" value="1"/>
</dbReference>
<sequence length="306" mass="34383">MGDVVRFVCPDNDGRKPGEYLTVHEVSEFAMEDCALESGSREIIRCGPDGTIEKRVRNQGRDGEQQRRKIAPKNVAQLIRHLNPIPNGKEYQVGSTYYYITTSTGKAEGIDHRMFGLCESQNMRLSLKVAAAAHHVRPMAPTRRQEDFVAKNSAEMMGQEDEDSENDSAHLLPRDLDVAVNPKFRRPSQLEQAAASAGVQDQQFLKVVQMAKEGRTGTFENEKKLEEEAKKSAEKDGWHPVNVQYVADMMNNAYQNVDASLSYQREPDFEIHEDSDLSVKSLEYSSSTSMISTFFSILTALLFALI</sequence>
<dbReference type="InterPro" id="IPR008972">
    <property type="entry name" value="Cupredoxin"/>
</dbReference>
<dbReference type="InterPro" id="IPR001799">
    <property type="entry name" value="Ephrin_RBD"/>
</dbReference>
<dbReference type="GO" id="GO:0046875">
    <property type="term" value="F:ephrin receptor binding"/>
    <property type="evidence" value="ECO:0007669"/>
    <property type="project" value="TreeGrafter"/>
</dbReference>
<keyword evidence="9" id="KW-1185">Reference proteome</keyword>
<dbReference type="AlphaFoldDB" id="A0A8R1DWW3"/>
<feature type="domain" description="Ephrin RBD" evidence="7">
    <location>
        <begin position="1"/>
        <end position="129"/>
    </location>
</feature>
<dbReference type="EnsemblMetazoa" id="CJA14032.1">
    <property type="protein sequence ID" value="CJA14032.1"/>
    <property type="gene ID" value="WBGene00133236"/>
</dbReference>
<proteinExistence type="inferred from homology"/>
<comment type="caution">
    <text evidence="6">Lacks conserved residue(s) required for the propagation of feature annotation.</text>
</comment>
<dbReference type="Gene3D" id="2.60.40.420">
    <property type="entry name" value="Cupredoxins - blue copper proteins"/>
    <property type="match status" value="1"/>
</dbReference>
<comment type="subcellular location">
    <subcellularLocation>
        <location evidence="1">Membrane</location>
    </subcellularLocation>
</comment>
<evidence type="ECO:0000256" key="4">
    <source>
        <dbReference type="ARBA" id="ARBA00023157"/>
    </source>
</evidence>
<organism evidence="8 9">
    <name type="scientific">Caenorhabditis japonica</name>
    <dbReference type="NCBI Taxonomy" id="281687"/>
    <lineage>
        <taxon>Eukaryota</taxon>
        <taxon>Metazoa</taxon>
        <taxon>Ecdysozoa</taxon>
        <taxon>Nematoda</taxon>
        <taxon>Chromadorea</taxon>
        <taxon>Rhabditida</taxon>
        <taxon>Rhabditina</taxon>
        <taxon>Rhabditomorpha</taxon>
        <taxon>Rhabditoidea</taxon>
        <taxon>Rhabditidae</taxon>
        <taxon>Peloderinae</taxon>
        <taxon>Caenorhabditis</taxon>
    </lineage>
</organism>
<evidence type="ECO:0000259" key="7">
    <source>
        <dbReference type="PROSITE" id="PS51551"/>
    </source>
</evidence>
<dbReference type="SUPFAM" id="SSF49503">
    <property type="entry name" value="Cupredoxins"/>
    <property type="match status" value="1"/>
</dbReference>
<evidence type="ECO:0000313" key="9">
    <source>
        <dbReference type="Proteomes" id="UP000005237"/>
    </source>
</evidence>
<protein>
    <submittedName>
        <fullName evidence="8">Ephrin RBD domain-containing protein</fullName>
    </submittedName>
</protein>
<keyword evidence="2" id="KW-0732">Signal</keyword>
<name>A0A8R1DWW3_CAEJA</name>
<keyword evidence="5" id="KW-0325">Glycoprotein</keyword>
<dbReference type="PANTHER" id="PTHR11304">
    <property type="entry name" value="EPHRIN"/>
    <property type="match status" value="1"/>
</dbReference>
<dbReference type="GO" id="GO:0007411">
    <property type="term" value="P:axon guidance"/>
    <property type="evidence" value="ECO:0007669"/>
    <property type="project" value="TreeGrafter"/>
</dbReference>
<reference evidence="9" key="1">
    <citation type="submission" date="2010-08" db="EMBL/GenBank/DDBJ databases">
        <authorList>
            <consortium name="Caenorhabditis japonica Sequencing Consortium"/>
            <person name="Wilson R.K."/>
        </authorList>
    </citation>
    <scope>NUCLEOTIDE SEQUENCE [LARGE SCALE GENOMIC DNA]</scope>
    <source>
        <strain evidence="9">DF5081</strain>
    </source>
</reference>